<dbReference type="STRING" id="1684307.A0A316UFX5"/>
<evidence type="ECO:0000313" key="10">
    <source>
        <dbReference type="EMBL" id="PWN23804.1"/>
    </source>
</evidence>
<dbReference type="RefSeq" id="XP_025350964.1">
    <property type="nucleotide sequence ID" value="XM_025491350.1"/>
</dbReference>
<dbReference type="GO" id="GO:0004069">
    <property type="term" value="F:L-aspartate:2-oxoglutarate aminotransferase activity"/>
    <property type="evidence" value="ECO:0007669"/>
    <property type="project" value="UniProtKB-EC"/>
</dbReference>
<evidence type="ECO:0000313" key="11">
    <source>
        <dbReference type="Proteomes" id="UP000245942"/>
    </source>
</evidence>
<evidence type="ECO:0000256" key="7">
    <source>
        <dbReference type="ARBA" id="ARBA00049185"/>
    </source>
</evidence>
<comment type="similarity">
    <text evidence="2">Belongs to the class-I pyridoxal-phosphate-dependent aminotransferase family.</text>
</comment>
<dbReference type="OrthoDB" id="6752799at2759"/>
<dbReference type="NCBIfam" id="NF006719">
    <property type="entry name" value="PRK09257.1"/>
    <property type="match status" value="1"/>
</dbReference>
<keyword evidence="5 8" id="KW-0808">Transferase</keyword>
<dbReference type="Proteomes" id="UP000245942">
    <property type="component" value="Unassembled WGS sequence"/>
</dbReference>
<proteinExistence type="inferred from homology"/>
<keyword evidence="11" id="KW-1185">Reference proteome</keyword>
<evidence type="ECO:0000256" key="2">
    <source>
        <dbReference type="ARBA" id="ARBA00007441"/>
    </source>
</evidence>
<dbReference type="Gene3D" id="3.90.1150.10">
    <property type="entry name" value="Aspartate Aminotransferase, domain 1"/>
    <property type="match status" value="1"/>
</dbReference>
<dbReference type="SUPFAM" id="SSF53383">
    <property type="entry name" value="PLP-dependent transferases"/>
    <property type="match status" value="1"/>
</dbReference>
<keyword evidence="4 8" id="KW-0032">Aminotransferase</keyword>
<dbReference type="InterPro" id="IPR000796">
    <property type="entry name" value="Asp_trans"/>
</dbReference>
<dbReference type="GO" id="GO:0030170">
    <property type="term" value="F:pyridoxal phosphate binding"/>
    <property type="evidence" value="ECO:0007669"/>
    <property type="project" value="InterPro"/>
</dbReference>
<comment type="subunit">
    <text evidence="3 8">Homodimer.</text>
</comment>
<evidence type="ECO:0000256" key="6">
    <source>
        <dbReference type="ARBA" id="ARBA00022898"/>
    </source>
</evidence>
<sequence>MLARSLVQGARAARASSSLTATASARPSTALRLARTAPASTWAHVKAGPPDPILGVTEAFKKDTDSRKINLGVGAYRDENGKPYVLPSVRKAEELVISAKGDKEYLPITGLADFTKNAAILAYGKDSPAIKEGRVAITQSISGTGALRIGGEFLKKHYTKSNKIFLPTPSWGNHTPIFKDSGLEVNQYRYYDKNTVGLDLKGMLEDIKSAPEGSIVLLHACAHNPTGVDPTQEDWKEISKVVKEKGHFPFFDMAYQGFASGDVDRDAFAVRYFISEGHQIALSQSFAKNMGLYGERVGAFSLVTGSQEETARVDSQVKIVVRPLYSNPPAHGARIAGSILADDALYQQWLTEVKGMADRINGMRATLKKLLVEDLGNKNNWDHITNQIGMFAFLGISPEAVEKLKNEHHVYLTKDGRISVAGITDHNVRHLAESLHKVTS</sequence>
<dbReference type="PRINTS" id="PR00799">
    <property type="entry name" value="TRANSAMINASE"/>
</dbReference>
<gene>
    <name evidence="10" type="ORF">BCV69DRAFT_279719</name>
</gene>
<dbReference type="Pfam" id="PF00155">
    <property type="entry name" value="Aminotran_1_2"/>
    <property type="match status" value="1"/>
</dbReference>
<evidence type="ECO:0000256" key="4">
    <source>
        <dbReference type="ARBA" id="ARBA00022576"/>
    </source>
</evidence>
<dbReference type="InterPro" id="IPR015421">
    <property type="entry name" value="PyrdxlP-dep_Trfase_major"/>
</dbReference>
<dbReference type="Gene3D" id="3.40.640.10">
    <property type="entry name" value="Type I PLP-dependent aspartate aminotransferase-like (Major domain)"/>
    <property type="match status" value="1"/>
</dbReference>
<comment type="miscellaneous">
    <text evidence="8">In eukaryotes there are cytoplasmic, mitochondrial and chloroplastic isozymes.</text>
</comment>
<evidence type="ECO:0000256" key="1">
    <source>
        <dbReference type="ARBA" id="ARBA00001933"/>
    </source>
</evidence>
<dbReference type="PANTHER" id="PTHR11879:SF22">
    <property type="entry name" value="ASPARTATE AMINOTRANSFERASE, MITOCHONDRIAL"/>
    <property type="match status" value="1"/>
</dbReference>
<comment type="cofactor">
    <cofactor evidence="1">
        <name>pyridoxal 5'-phosphate</name>
        <dbReference type="ChEBI" id="CHEBI:597326"/>
    </cofactor>
</comment>
<dbReference type="GO" id="GO:0005739">
    <property type="term" value="C:mitochondrion"/>
    <property type="evidence" value="ECO:0007669"/>
    <property type="project" value="TreeGrafter"/>
</dbReference>
<protein>
    <recommendedName>
        <fullName evidence="8">Aspartate aminotransferase</fullName>
        <ecNumber evidence="8">2.6.1.1</ecNumber>
    </recommendedName>
</protein>
<dbReference type="PROSITE" id="PS00105">
    <property type="entry name" value="AA_TRANSFER_CLASS_1"/>
    <property type="match status" value="1"/>
</dbReference>
<dbReference type="FunFam" id="3.40.640.10:FF:000026">
    <property type="entry name" value="Aspartate aminotransferase"/>
    <property type="match status" value="1"/>
</dbReference>
<evidence type="ECO:0000256" key="3">
    <source>
        <dbReference type="ARBA" id="ARBA00011738"/>
    </source>
</evidence>
<reference evidence="10 11" key="1">
    <citation type="journal article" date="2018" name="Mol. Biol. Evol.">
        <title>Broad Genomic Sampling Reveals a Smut Pathogenic Ancestry of the Fungal Clade Ustilaginomycotina.</title>
        <authorList>
            <person name="Kijpornyongpan T."/>
            <person name="Mondo S.J."/>
            <person name="Barry K."/>
            <person name="Sandor L."/>
            <person name="Lee J."/>
            <person name="Lipzen A."/>
            <person name="Pangilinan J."/>
            <person name="LaButti K."/>
            <person name="Hainaut M."/>
            <person name="Henrissat B."/>
            <person name="Grigoriev I.V."/>
            <person name="Spatafora J.W."/>
            <person name="Aime M.C."/>
        </authorList>
    </citation>
    <scope>NUCLEOTIDE SEQUENCE [LARGE SCALE GENOMIC DNA]</scope>
    <source>
        <strain evidence="10 11">MCA 4718</strain>
    </source>
</reference>
<feature type="domain" description="Aminotransferase class I/classII large" evidence="9">
    <location>
        <begin position="67"/>
        <end position="435"/>
    </location>
</feature>
<dbReference type="InterPro" id="IPR015424">
    <property type="entry name" value="PyrdxlP-dep_Trfase"/>
</dbReference>
<dbReference type="InterPro" id="IPR004839">
    <property type="entry name" value="Aminotransferase_I/II_large"/>
</dbReference>
<dbReference type="EC" id="2.6.1.1" evidence="8"/>
<dbReference type="FunFam" id="3.90.1150.10:FF:000001">
    <property type="entry name" value="Aspartate aminotransferase"/>
    <property type="match status" value="1"/>
</dbReference>
<evidence type="ECO:0000256" key="8">
    <source>
        <dbReference type="RuleBase" id="RU000480"/>
    </source>
</evidence>
<accession>A0A316UFX5</accession>
<dbReference type="AlphaFoldDB" id="A0A316UFX5"/>
<dbReference type="GO" id="GO:0006533">
    <property type="term" value="P:L-aspartate catabolic process"/>
    <property type="evidence" value="ECO:0007669"/>
    <property type="project" value="TreeGrafter"/>
</dbReference>
<dbReference type="PANTHER" id="PTHR11879">
    <property type="entry name" value="ASPARTATE AMINOTRANSFERASE"/>
    <property type="match status" value="1"/>
</dbReference>
<evidence type="ECO:0000256" key="5">
    <source>
        <dbReference type="ARBA" id="ARBA00022679"/>
    </source>
</evidence>
<dbReference type="GeneID" id="37013084"/>
<comment type="catalytic activity">
    <reaction evidence="7 8">
        <text>L-aspartate + 2-oxoglutarate = oxaloacetate + L-glutamate</text>
        <dbReference type="Rhea" id="RHEA:21824"/>
        <dbReference type="ChEBI" id="CHEBI:16452"/>
        <dbReference type="ChEBI" id="CHEBI:16810"/>
        <dbReference type="ChEBI" id="CHEBI:29985"/>
        <dbReference type="ChEBI" id="CHEBI:29991"/>
        <dbReference type="EC" id="2.6.1.1"/>
    </reaction>
</comment>
<dbReference type="InterPro" id="IPR004838">
    <property type="entry name" value="NHTrfase_class1_PyrdxlP-BS"/>
</dbReference>
<name>A0A316UFX5_9BASI</name>
<organism evidence="10 11">
    <name type="scientific">Pseudomicrostroma glucosiphilum</name>
    <dbReference type="NCBI Taxonomy" id="1684307"/>
    <lineage>
        <taxon>Eukaryota</taxon>
        <taxon>Fungi</taxon>
        <taxon>Dikarya</taxon>
        <taxon>Basidiomycota</taxon>
        <taxon>Ustilaginomycotina</taxon>
        <taxon>Exobasidiomycetes</taxon>
        <taxon>Microstromatales</taxon>
        <taxon>Microstromatales incertae sedis</taxon>
        <taxon>Pseudomicrostroma</taxon>
    </lineage>
</organism>
<evidence type="ECO:0000259" key="9">
    <source>
        <dbReference type="Pfam" id="PF00155"/>
    </source>
</evidence>
<dbReference type="EMBL" id="KZ819321">
    <property type="protein sequence ID" value="PWN23804.1"/>
    <property type="molecule type" value="Genomic_DNA"/>
</dbReference>
<keyword evidence="6" id="KW-0663">Pyridoxal phosphate</keyword>
<dbReference type="CDD" id="cd00609">
    <property type="entry name" value="AAT_like"/>
    <property type="match status" value="1"/>
</dbReference>
<dbReference type="InterPro" id="IPR015422">
    <property type="entry name" value="PyrdxlP-dep_Trfase_small"/>
</dbReference>